<dbReference type="SUPFAM" id="SSF48452">
    <property type="entry name" value="TPR-like"/>
    <property type="match status" value="1"/>
</dbReference>
<evidence type="ECO:0000313" key="5">
    <source>
        <dbReference type="Proteomes" id="UP000224130"/>
    </source>
</evidence>
<protein>
    <submittedName>
        <fullName evidence="4">Putative ATPase</fullName>
    </submittedName>
</protein>
<dbReference type="SUPFAM" id="SSF52540">
    <property type="entry name" value="P-loop containing nucleoside triphosphate hydrolases"/>
    <property type="match status" value="1"/>
</dbReference>
<dbReference type="EMBL" id="PDJJ01000001">
    <property type="protein sequence ID" value="PFG43438.1"/>
    <property type="molecule type" value="Genomic_DNA"/>
</dbReference>
<dbReference type="InterPro" id="IPR041664">
    <property type="entry name" value="AAA_16"/>
</dbReference>
<keyword evidence="1" id="KW-0547">Nucleotide-binding</keyword>
<dbReference type="CDD" id="cd06170">
    <property type="entry name" value="LuxR_C_like"/>
    <property type="match status" value="1"/>
</dbReference>
<dbReference type="PANTHER" id="PTHR16305:SF35">
    <property type="entry name" value="TRANSCRIPTIONAL ACTIVATOR DOMAIN"/>
    <property type="match status" value="1"/>
</dbReference>
<dbReference type="Gene3D" id="3.40.50.300">
    <property type="entry name" value="P-loop containing nucleotide triphosphate hydrolases"/>
    <property type="match status" value="1"/>
</dbReference>
<dbReference type="InterPro" id="IPR016032">
    <property type="entry name" value="Sig_transdc_resp-reg_C-effctor"/>
</dbReference>
<dbReference type="GO" id="GO:0005737">
    <property type="term" value="C:cytoplasm"/>
    <property type="evidence" value="ECO:0007669"/>
    <property type="project" value="TreeGrafter"/>
</dbReference>
<keyword evidence="5" id="KW-1185">Reference proteome</keyword>
<evidence type="ECO:0000259" key="3">
    <source>
        <dbReference type="PROSITE" id="PS50043"/>
    </source>
</evidence>
<dbReference type="PRINTS" id="PR00038">
    <property type="entry name" value="HTHLUXR"/>
</dbReference>
<comment type="caution">
    <text evidence="4">The sequence shown here is derived from an EMBL/GenBank/DDBJ whole genome shotgun (WGS) entry which is preliminary data.</text>
</comment>
<sequence length="905" mass="94232">MLVGRDDEVAALGRLVAGARLGRGGATALLGEPGMGKSSLLTDAAGRAGGTCRVLTAQGATSETEVAFAGLSQLLAPVLDRVDTLPARQRDALRSALALGAPAGGDRLAVGAATLATLTRCAEESPVVVLVDDLHLLDVPSVQALTFAARRLAADPVAMVLAGRDPEAAAAVEGLPVRRLGGVSEEQARVLVEDALGSPVPRERLAELYRRTGGNPLALVELATDPDAGAEMPGLPAAVPEAVARTFEHRVARLPAAAQAALLVAAVADGDLATTTAAARALGADAADLGPAEDAGLVRTAGGRVVFRHPLLQSVAYTRRPATERRAAHRAVADALLPGDEDRRAWHLAESVGGVDAQVARLVEAAAERAVDRWGCAVASTSFERAAGLSVTPAERAGRLVRAAENAWAAGDAPRALALLDEVAVLRPEPAVAFAADDLRATVAVHTGSLRRALEMLVDLAHRAPDAATRARLLADGVHAALFLGSTPTASGLADELADTLPDLTEPVSRAVALLACGVAHVLAGRDGSAEFRAAVPLLEAAGAPAAGDLRWPWVMSAPLFLRDTSGESSVRPRVTEARRAATPAALPGLLFVIARYEATVESWNRAEADYSLAIEVARETGQTTELAASLAGRCWLASHQGDAEGCRADAAAATALCTQGDLQFFAAWVRFALGDLALSDGDAGTAVRELSTLQDLLAGQGLADPDLSPVPELVEALVRTGEVDRAREIAPGYVAAAEEKGRPWALARARRTTGLLADDDVDDAFRAALTLHASTRDAFETARTHLAYGERLRRAGRRVDAREQLRAALGLFEGLGARRWADRTAAELTATGESVQRSGTGWRAELTSQELQVALLLTDGSTTREAAAALYLSPKTVEYHLRKVYTKLDVHSRDELAALLTDGG</sequence>
<proteinExistence type="predicted"/>
<dbReference type="Proteomes" id="UP000224130">
    <property type="component" value="Unassembled WGS sequence"/>
</dbReference>
<dbReference type="Gene3D" id="1.10.10.10">
    <property type="entry name" value="Winged helix-like DNA-binding domain superfamily/Winged helix DNA-binding domain"/>
    <property type="match status" value="1"/>
</dbReference>
<accession>A0A2A9EX36</accession>
<dbReference type="GO" id="GO:0004016">
    <property type="term" value="F:adenylate cyclase activity"/>
    <property type="evidence" value="ECO:0007669"/>
    <property type="project" value="TreeGrafter"/>
</dbReference>
<dbReference type="InterPro" id="IPR011990">
    <property type="entry name" value="TPR-like_helical_dom_sf"/>
</dbReference>
<organism evidence="4 5">
    <name type="scientific">Isoptericola jiangsuensis</name>
    <dbReference type="NCBI Taxonomy" id="548579"/>
    <lineage>
        <taxon>Bacteria</taxon>
        <taxon>Bacillati</taxon>
        <taxon>Actinomycetota</taxon>
        <taxon>Actinomycetes</taxon>
        <taxon>Micrococcales</taxon>
        <taxon>Promicromonosporaceae</taxon>
        <taxon>Isoptericola</taxon>
    </lineage>
</organism>
<dbReference type="OrthoDB" id="483at2"/>
<evidence type="ECO:0000256" key="2">
    <source>
        <dbReference type="ARBA" id="ARBA00022840"/>
    </source>
</evidence>
<dbReference type="GO" id="GO:0003677">
    <property type="term" value="F:DNA binding"/>
    <property type="evidence" value="ECO:0007669"/>
    <property type="project" value="InterPro"/>
</dbReference>
<dbReference type="Gene3D" id="1.25.40.10">
    <property type="entry name" value="Tetratricopeptide repeat domain"/>
    <property type="match status" value="1"/>
</dbReference>
<dbReference type="RefSeq" id="WP_098463797.1">
    <property type="nucleotide sequence ID" value="NZ_PDJJ01000001.1"/>
</dbReference>
<reference evidence="4 5" key="1">
    <citation type="submission" date="2017-10" db="EMBL/GenBank/DDBJ databases">
        <title>Sequencing the genomes of 1000 actinobacteria strains.</title>
        <authorList>
            <person name="Klenk H.-P."/>
        </authorList>
    </citation>
    <scope>NUCLEOTIDE SEQUENCE [LARGE SCALE GENOMIC DNA]</scope>
    <source>
        <strain evidence="4 5">DSM 21863</strain>
    </source>
</reference>
<dbReference type="InterPro" id="IPR027417">
    <property type="entry name" value="P-loop_NTPase"/>
</dbReference>
<dbReference type="InterPro" id="IPR036388">
    <property type="entry name" value="WH-like_DNA-bd_sf"/>
</dbReference>
<dbReference type="Pfam" id="PF00196">
    <property type="entry name" value="GerE"/>
    <property type="match status" value="1"/>
</dbReference>
<name>A0A2A9EX36_9MICO</name>
<keyword evidence="2" id="KW-0067">ATP-binding</keyword>
<dbReference type="GO" id="GO:0005524">
    <property type="term" value="F:ATP binding"/>
    <property type="evidence" value="ECO:0007669"/>
    <property type="project" value="UniProtKB-KW"/>
</dbReference>
<evidence type="ECO:0000256" key="1">
    <source>
        <dbReference type="ARBA" id="ARBA00022741"/>
    </source>
</evidence>
<dbReference type="GO" id="GO:0006355">
    <property type="term" value="P:regulation of DNA-templated transcription"/>
    <property type="evidence" value="ECO:0007669"/>
    <property type="project" value="InterPro"/>
</dbReference>
<dbReference type="PANTHER" id="PTHR16305">
    <property type="entry name" value="TESTICULAR SOLUBLE ADENYLYL CYCLASE"/>
    <property type="match status" value="1"/>
</dbReference>
<dbReference type="SUPFAM" id="SSF46894">
    <property type="entry name" value="C-terminal effector domain of the bipartite response regulators"/>
    <property type="match status" value="1"/>
</dbReference>
<evidence type="ECO:0000313" key="4">
    <source>
        <dbReference type="EMBL" id="PFG43438.1"/>
    </source>
</evidence>
<dbReference type="PROSITE" id="PS50043">
    <property type="entry name" value="HTH_LUXR_2"/>
    <property type="match status" value="1"/>
</dbReference>
<gene>
    <name evidence="4" type="ORF">ATJ88_2135</name>
</gene>
<dbReference type="InterPro" id="IPR000792">
    <property type="entry name" value="Tscrpt_reg_LuxR_C"/>
</dbReference>
<dbReference type="Pfam" id="PF13191">
    <property type="entry name" value="AAA_16"/>
    <property type="match status" value="1"/>
</dbReference>
<dbReference type="AlphaFoldDB" id="A0A2A9EX36"/>
<feature type="domain" description="HTH luxR-type" evidence="3">
    <location>
        <begin position="840"/>
        <end position="905"/>
    </location>
</feature>
<dbReference type="SMART" id="SM00421">
    <property type="entry name" value="HTH_LUXR"/>
    <property type="match status" value="1"/>
</dbReference>